<accession>A0A2T3Q1F2</accession>
<dbReference type="Proteomes" id="UP000241405">
    <property type="component" value="Unassembled WGS sequence"/>
</dbReference>
<reference evidence="3 4" key="1">
    <citation type="submission" date="2018-03" db="EMBL/GenBank/DDBJ databases">
        <title>Whole genome sequencing of Histamine producing bacteria.</title>
        <authorList>
            <person name="Butler K."/>
        </authorList>
    </citation>
    <scope>NUCLEOTIDE SEQUENCE [LARGE SCALE GENOMIC DNA]</scope>
    <source>
        <strain evidence="2 4">FS-6.1</strain>
        <strain evidence="1 3">FS-6.2</strain>
    </source>
</reference>
<comment type="caution">
    <text evidence="2">The sequence shown here is derived from an EMBL/GenBank/DDBJ whole genome shotgun (WGS) entry which is preliminary data.</text>
</comment>
<organism evidence="2 4">
    <name type="scientific">Photobacterium phosphoreum</name>
    <dbReference type="NCBI Taxonomy" id="659"/>
    <lineage>
        <taxon>Bacteria</taxon>
        <taxon>Pseudomonadati</taxon>
        <taxon>Pseudomonadota</taxon>
        <taxon>Gammaproteobacteria</taxon>
        <taxon>Vibrionales</taxon>
        <taxon>Vibrionaceae</taxon>
        <taxon>Photobacterium</taxon>
    </lineage>
</organism>
<dbReference type="EMBL" id="PYMP01000028">
    <property type="protein sequence ID" value="PSU46963.1"/>
    <property type="molecule type" value="Genomic_DNA"/>
</dbReference>
<dbReference type="OrthoDB" id="9779968at2"/>
<dbReference type="InterPro" id="IPR010869">
    <property type="entry name" value="DUF1501"/>
</dbReference>
<evidence type="ECO:0000313" key="1">
    <source>
        <dbReference type="EMBL" id="PSU20661.1"/>
    </source>
</evidence>
<dbReference type="EMBL" id="PYMO01000030">
    <property type="protein sequence ID" value="PSU20661.1"/>
    <property type="molecule type" value="Genomic_DNA"/>
</dbReference>
<evidence type="ECO:0000313" key="3">
    <source>
        <dbReference type="Proteomes" id="UP000241405"/>
    </source>
</evidence>
<name>A0A2T3Q1F2_PHOPO</name>
<dbReference type="AlphaFoldDB" id="A0A2T3Q1F2"/>
<proteinExistence type="predicted"/>
<dbReference type="GeneID" id="57354271"/>
<dbReference type="PANTHER" id="PTHR43737">
    <property type="entry name" value="BLL7424 PROTEIN"/>
    <property type="match status" value="1"/>
</dbReference>
<sequence length="96" mass="10657">MEYRFTLNSNESGTDHGWGGHQLVMGGAVQGGQAYGQWPNLTPGSEDDYNHGRIIPSMAADQVNASLCRWFGLNDQQVLTLFPHLTQFNSPYVPFI</sequence>
<gene>
    <name evidence="2" type="ORF">C9J18_19700</name>
    <name evidence="1" type="ORF">CTM96_19255</name>
</gene>
<dbReference type="RefSeq" id="WP_082056859.1">
    <property type="nucleotide sequence ID" value="NZ_CAMLDN010000045.1"/>
</dbReference>
<evidence type="ECO:0000313" key="2">
    <source>
        <dbReference type="EMBL" id="PSU46963.1"/>
    </source>
</evidence>
<dbReference type="Proteomes" id="UP000241618">
    <property type="component" value="Unassembled WGS sequence"/>
</dbReference>
<keyword evidence="3" id="KW-1185">Reference proteome</keyword>
<dbReference type="Pfam" id="PF07394">
    <property type="entry name" value="DUF1501"/>
    <property type="match status" value="1"/>
</dbReference>
<protein>
    <submittedName>
        <fullName evidence="2">DUF1501 domain-containing protein</fullName>
    </submittedName>
</protein>
<dbReference type="PANTHER" id="PTHR43737:SF1">
    <property type="entry name" value="DUF1501 DOMAIN-CONTAINING PROTEIN"/>
    <property type="match status" value="1"/>
</dbReference>
<evidence type="ECO:0000313" key="4">
    <source>
        <dbReference type="Proteomes" id="UP000241618"/>
    </source>
</evidence>